<feature type="compositionally biased region" description="Basic and acidic residues" evidence="1">
    <location>
        <begin position="72"/>
        <end position="92"/>
    </location>
</feature>
<evidence type="ECO:0000256" key="1">
    <source>
        <dbReference type="SAM" id="MobiDB-lite"/>
    </source>
</evidence>
<name>A0A507BAJ1_9PEZI</name>
<feature type="compositionally biased region" description="Low complexity" evidence="1">
    <location>
        <begin position="140"/>
        <end position="150"/>
    </location>
</feature>
<feature type="compositionally biased region" description="Basic and acidic residues" evidence="1">
    <location>
        <begin position="45"/>
        <end position="65"/>
    </location>
</feature>
<comment type="caution">
    <text evidence="2">The sequence shown here is derived from an EMBL/GenBank/DDBJ whole genome shotgun (WGS) entry which is preliminary data.</text>
</comment>
<feature type="region of interest" description="Disordered" evidence="1">
    <location>
        <begin position="45"/>
        <end position="167"/>
    </location>
</feature>
<feature type="compositionally biased region" description="Low complexity" evidence="1">
    <location>
        <begin position="10"/>
        <end position="20"/>
    </location>
</feature>
<dbReference type="AlphaFoldDB" id="A0A507BAJ1"/>
<evidence type="ECO:0000313" key="2">
    <source>
        <dbReference type="EMBL" id="TPX14091.1"/>
    </source>
</evidence>
<dbReference type="RefSeq" id="XP_030995802.1">
    <property type="nucleotide sequence ID" value="XM_031139313.1"/>
</dbReference>
<sequence length="167" mass="17855">MSSDAPPQPQAAEPPAQAAATVRKNRWSWKAKLEARKIRRAMEALASEKDLSAADKRKQAGELRGRMAAIERPPRNDGRKFPDRKAQRESRRARAKAQAAARSQAGASQENPGSSSSLPSSQTPGGARRVTRSMTTGKPASASGEAAESSQSKDGMVAKVARRPKNP</sequence>
<keyword evidence="3" id="KW-1185">Reference proteome</keyword>
<evidence type="ECO:0000313" key="3">
    <source>
        <dbReference type="Proteomes" id="UP000319257"/>
    </source>
</evidence>
<proteinExistence type="predicted"/>
<dbReference type="InParanoid" id="A0A507BAJ1"/>
<feature type="region of interest" description="Disordered" evidence="1">
    <location>
        <begin position="1"/>
        <end position="24"/>
    </location>
</feature>
<dbReference type="Proteomes" id="UP000319257">
    <property type="component" value="Unassembled WGS sequence"/>
</dbReference>
<dbReference type="GeneID" id="41967932"/>
<gene>
    <name evidence="2" type="ORF">E0L32_000485</name>
</gene>
<protein>
    <submittedName>
        <fullName evidence="2">Uncharacterized protein</fullName>
    </submittedName>
</protein>
<accession>A0A507BAJ1</accession>
<reference evidence="2 3" key="1">
    <citation type="submission" date="2019-06" db="EMBL/GenBank/DDBJ databases">
        <title>Draft genome sequence of the filamentous fungus Phialemoniopsis curvata isolated from diesel fuel.</title>
        <authorList>
            <person name="Varaljay V.A."/>
            <person name="Lyon W.J."/>
            <person name="Crouch A.L."/>
            <person name="Drake C.E."/>
            <person name="Hollomon J.M."/>
            <person name="Nadeau L.J."/>
            <person name="Nunn H.S."/>
            <person name="Stevenson B.S."/>
            <person name="Bojanowski C.L."/>
            <person name="Crookes-Goodson W.J."/>
        </authorList>
    </citation>
    <scope>NUCLEOTIDE SEQUENCE [LARGE SCALE GENOMIC DNA]</scope>
    <source>
        <strain evidence="2 3">D216</strain>
    </source>
</reference>
<organism evidence="2 3">
    <name type="scientific">Thyridium curvatum</name>
    <dbReference type="NCBI Taxonomy" id="1093900"/>
    <lineage>
        <taxon>Eukaryota</taxon>
        <taxon>Fungi</taxon>
        <taxon>Dikarya</taxon>
        <taxon>Ascomycota</taxon>
        <taxon>Pezizomycotina</taxon>
        <taxon>Sordariomycetes</taxon>
        <taxon>Sordariomycetidae</taxon>
        <taxon>Thyridiales</taxon>
        <taxon>Thyridiaceae</taxon>
        <taxon>Thyridium</taxon>
    </lineage>
</organism>
<dbReference type="EMBL" id="SKBQ01000002">
    <property type="protein sequence ID" value="TPX14091.1"/>
    <property type="molecule type" value="Genomic_DNA"/>
</dbReference>
<feature type="compositionally biased region" description="Low complexity" evidence="1">
    <location>
        <begin position="96"/>
        <end position="126"/>
    </location>
</feature>